<keyword evidence="6 8" id="KW-0408">Iron</keyword>
<name>A0A2D3V5X4_9PEZI</name>
<dbReference type="GO" id="GO:0004497">
    <property type="term" value="F:monooxygenase activity"/>
    <property type="evidence" value="ECO:0007669"/>
    <property type="project" value="UniProtKB-KW"/>
</dbReference>
<dbReference type="GO" id="GO:0020037">
    <property type="term" value="F:heme binding"/>
    <property type="evidence" value="ECO:0007669"/>
    <property type="project" value="InterPro"/>
</dbReference>
<dbReference type="EMBL" id="FJUY01000022">
    <property type="protein sequence ID" value="CZT24776.1"/>
    <property type="molecule type" value="Genomic_DNA"/>
</dbReference>
<evidence type="ECO:0000256" key="9">
    <source>
        <dbReference type="RuleBase" id="RU000461"/>
    </source>
</evidence>
<sequence>MTRATIASITRSGDWLAEGYHKFGQNGRSYIIPDASGRNEIVIPSEKLRWLTNQPDDVSSVRAAHYDMLQADYNFTDPYLIQSVFHERVIHKNLARKVDHIIPDIYDEIAASVDDNFGLNTDKWTELPVWDIAINMFARISNRLFVGLPLCRDKDFLKQSTAFAMDVVTAVALLPFFPSWSLPVVARLMTIPNHFHYWRTSKHTMPIILQRLKDITSNDPKLDIPEDYITWHIRTALAESKQKELEPEMIAKFIMPIEFAALHTTALTSTMLLFDLFSSDPVMGFVEGIREEAERLFEECNGKWNKPTLAKMFRADSAIKESMRLSVFTSRGTTRKIVAKNGLHNDEEGWTAPFGSFISVDLVNRHHDPSIFEIPDVYDAFRYSRPREQFEAEHPDKKDSDEFLKMRNLSLTSTGEDFLSFGHGRHACPGRFLVQHELKMMLAYITMNYEIPLLAKRPANQWLATSIIPPTKATLKVRRRAV</sequence>
<evidence type="ECO:0000256" key="3">
    <source>
        <dbReference type="ARBA" id="ARBA00022617"/>
    </source>
</evidence>
<keyword evidence="4 8" id="KW-0479">Metal-binding</keyword>
<evidence type="ECO:0000256" key="2">
    <source>
        <dbReference type="ARBA" id="ARBA00010617"/>
    </source>
</evidence>
<keyword evidence="3 8" id="KW-0349">Heme</keyword>
<dbReference type="PRINTS" id="PR00465">
    <property type="entry name" value="EP450IV"/>
</dbReference>
<dbReference type="PANTHER" id="PTHR46206">
    <property type="entry name" value="CYTOCHROME P450"/>
    <property type="match status" value="1"/>
</dbReference>
<proteinExistence type="inferred from homology"/>
<evidence type="ECO:0000256" key="7">
    <source>
        <dbReference type="ARBA" id="ARBA00023033"/>
    </source>
</evidence>
<keyword evidence="7 9" id="KW-0503">Monooxygenase</keyword>
<dbReference type="InterPro" id="IPR001128">
    <property type="entry name" value="Cyt_P450"/>
</dbReference>
<dbReference type="InterPro" id="IPR002403">
    <property type="entry name" value="Cyt_P450_E_grp-IV"/>
</dbReference>
<keyword evidence="11" id="KW-1185">Reference proteome</keyword>
<evidence type="ECO:0000256" key="6">
    <source>
        <dbReference type="ARBA" id="ARBA00023004"/>
    </source>
</evidence>
<dbReference type="Proteomes" id="UP000225277">
    <property type="component" value="Unassembled WGS sequence"/>
</dbReference>
<comment type="similarity">
    <text evidence="2 9">Belongs to the cytochrome P450 family.</text>
</comment>
<dbReference type="CDD" id="cd11041">
    <property type="entry name" value="CYP503A1-like"/>
    <property type="match status" value="1"/>
</dbReference>
<dbReference type="RefSeq" id="XP_023631500.1">
    <property type="nucleotide sequence ID" value="XM_023775732.1"/>
</dbReference>
<evidence type="ECO:0000313" key="11">
    <source>
        <dbReference type="Proteomes" id="UP000225277"/>
    </source>
</evidence>
<dbReference type="SUPFAM" id="SSF48264">
    <property type="entry name" value="Cytochrome P450"/>
    <property type="match status" value="1"/>
</dbReference>
<dbReference type="AlphaFoldDB" id="A0A2D3V5X4"/>
<dbReference type="InterPro" id="IPR036396">
    <property type="entry name" value="Cyt_P450_sf"/>
</dbReference>
<evidence type="ECO:0000256" key="8">
    <source>
        <dbReference type="PIRSR" id="PIRSR602403-1"/>
    </source>
</evidence>
<dbReference type="Pfam" id="PF00067">
    <property type="entry name" value="p450"/>
    <property type="match status" value="1"/>
</dbReference>
<dbReference type="GeneID" id="35605546"/>
<dbReference type="PANTHER" id="PTHR46206:SF1">
    <property type="entry name" value="P450, PUTATIVE (EUROFUNG)-RELATED"/>
    <property type="match status" value="1"/>
</dbReference>
<dbReference type="PROSITE" id="PS00086">
    <property type="entry name" value="CYTOCHROME_P450"/>
    <property type="match status" value="1"/>
</dbReference>
<reference evidence="10 11" key="1">
    <citation type="submission" date="2016-03" db="EMBL/GenBank/DDBJ databases">
        <authorList>
            <person name="Ploux O."/>
        </authorList>
    </citation>
    <scope>NUCLEOTIDE SEQUENCE [LARGE SCALE GENOMIC DNA]</scope>
    <source>
        <strain evidence="10 11">URUG2</strain>
    </source>
</reference>
<evidence type="ECO:0000313" key="10">
    <source>
        <dbReference type="EMBL" id="CZT24776.1"/>
    </source>
</evidence>
<gene>
    <name evidence="10" type="ORF">RCC_10504</name>
</gene>
<organism evidence="10 11">
    <name type="scientific">Ramularia collo-cygni</name>
    <dbReference type="NCBI Taxonomy" id="112498"/>
    <lineage>
        <taxon>Eukaryota</taxon>
        <taxon>Fungi</taxon>
        <taxon>Dikarya</taxon>
        <taxon>Ascomycota</taxon>
        <taxon>Pezizomycotina</taxon>
        <taxon>Dothideomycetes</taxon>
        <taxon>Dothideomycetidae</taxon>
        <taxon>Mycosphaerellales</taxon>
        <taxon>Mycosphaerellaceae</taxon>
        <taxon>Ramularia</taxon>
    </lineage>
</organism>
<dbReference type="Gene3D" id="1.10.630.10">
    <property type="entry name" value="Cytochrome P450"/>
    <property type="match status" value="1"/>
</dbReference>
<accession>A0A2D3V5X4</accession>
<dbReference type="GO" id="GO:0005506">
    <property type="term" value="F:iron ion binding"/>
    <property type="evidence" value="ECO:0007669"/>
    <property type="project" value="InterPro"/>
</dbReference>
<comment type="cofactor">
    <cofactor evidence="1 8">
        <name>heme</name>
        <dbReference type="ChEBI" id="CHEBI:30413"/>
    </cofactor>
</comment>
<dbReference type="STRING" id="112498.A0A2D3V5X4"/>
<dbReference type="GO" id="GO:0016705">
    <property type="term" value="F:oxidoreductase activity, acting on paired donors, with incorporation or reduction of molecular oxygen"/>
    <property type="evidence" value="ECO:0007669"/>
    <property type="project" value="InterPro"/>
</dbReference>
<evidence type="ECO:0000256" key="5">
    <source>
        <dbReference type="ARBA" id="ARBA00023002"/>
    </source>
</evidence>
<dbReference type="OrthoDB" id="1844152at2759"/>
<feature type="binding site" description="axial binding residue" evidence="8">
    <location>
        <position position="428"/>
    </location>
    <ligand>
        <name>heme</name>
        <dbReference type="ChEBI" id="CHEBI:30413"/>
    </ligand>
    <ligandPart>
        <name>Fe</name>
        <dbReference type="ChEBI" id="CHEBI:18248"/>
    </ligandPart>
</feature>
<dbReference type="InterPro" id="IPR017972">
    <property type="entry name" value="Cyt_P450_CS"/>
</dbReference>
<evidence type="ECO:0000256" key="1">
    <source>
        <dbReference type="ARBA" id="ARBA00001971"/>
    </source>
</evidence>
<evidence type="ECO:0000256" key="4">
    <source>
        <dbReference type="ARBA" id="ARBA00022723"/>
    </source>
</evidence>
<protein>
    <submittedName>
        <fullName evidence="10">Related to cytochrome P450</fullName>
    </submittedName>
</protein>
<keyword evidence="5 9" id="KW-0560">Oxidoreductase</keyword>